<dbReference type="CDD" id="cd06225">
    <property type="entry name" value="HAMP"/>
    <property type="match status" value="1"/>
</dbReference>
<keyword evidence="11" id="KW-1185">Reference proteome</keyword>
<dbReference type="PROSITE" id="PS50885">
    <property type="entry name" value="HAMP"/>
    <property type="match status" value="1"/>
</dbReference>
<feature type="domain" description="Methyl-accepting transducer" evidence="8">
    <location>
        <begin position="271"/>
        <end position="507"/>
    </location>
</feature>
<dbReference type="Proteomes" id="UP001478862">
    <property type="component" value="Unassembled WGS sequence"/>
</dbReference>
<comment type="caution">
    <text evidence="10">The sequence shown here is derived from an EMBL/GenBank/DDBJ whole genome shotgun (WGS) entry which is preliminary data.</text>
</comment>
<evidence type="ECO:0000256" key="3">
    <source>
        <dbReference type="ARBA" id="ARBA00023136"/>
    </source>
</evidence>
<comment type="similarity">
    <text evidence="5">Belongs to the methyl-accepting chemotaxis (MCP) protein family.</text>
</comment>
<evidence type="ECO:0000256" key="5">
    <source>
        <dbReference type="ARBA" id="ARBA00029447"/>
    </source>
</evidence>
<dbReference type="PANTHER" id="PTHR32089">
    <property type="entry name" value="METHYL-ACCEPTING CHEMOTAXIS PROTEIN MCPB"/>
    <property type="match status" value="1"/>
</dbReference>
<evidence type="ECO:0000313" key="10">
    <source>
        <dbReference type="EMBL" id="MEQ6356234.1"/>
    </source>
</evidence>
<protein>
    <submittedName>
        <fullName evidence="10">Methyl-accepting chemotaxis protein</fullName>
    </submittedName>
</protein>
<evidence type="ECO:0000313" key="11">
    <source>
        <dbReference type="Proteomes" id="UP001478862"/>
    </source>
</evidence>
<dbReference type="RefSeq" id="WP_349660709.1">
    <property type="nucleotide sequence ID" value="NZ_JBEGDG010000012.1"/>
</dbReference>
<keyword evidence="2" id="KW-1003">Cell membrane</keyword>
<feature type="domain" description="HAMP" evidence="9">
    <location>
        <begin position="200"/>
        <end position="252"/>
    </location>
</feature>
<proteinExistence type="inferred from homology"/>
<keyword evidence="4 6" id="KW-0807">Transducer</keyword>
<keyword evidence="7" id="KW-1133">Transmembrane helix</keyword>
<evidence type="ECO:0000256" key="4">
    <source>
        <dbReference type="ARBA" id="ARBA00023224"/>
    </source>
</evidence>
<dbReference type="Pfam" id="PF00015">
    <property type="entry name" value="MCPsignal"/>
    <property type="match status" value="1"/>
</dbReference>
<dbReference type="PANTHER" id="PTHR32089:SF112">
    <property type="entry name" value="LYSOZYME-LIKE PROTEIN-RELATED"/>
    <property type="match status" value="1"/>
</dbReference>
<evidence type="ECO:0000256" key="6">
    <source>
        <dbReference type="PROSITE-ProRule" id="PRU00284"/>
    </source>
</evidence>
<dbReference type="EMBL" id="JBEGDG010000012">
    <property type="protein sequence ID" value="MEQ6356234.1"/>
    <property type="molecule type" value="Genomic_DNA"/>
</dbReference>
<dbReference type="InterPro" id="IPR004090">
    <property type="entry name" value="Chemotax_Me-accpt_rcpt"/>
</dbReference>
<evidence type="ECO:0000259" key="9">
    <source>
        <dbReference type="PROSITE" id="PS50885"/>
    </source>
</evidence>
<dbReference type="PRINTS" id="PR00260">
    <property type="entry name" value="CHEMTRNSDUCR"/>
</dbReference>
<dbReference type="InterPro" id="IPR003660">
    <property type="entry name" value="HAMP_dom"/>
</dbReference>
<name>A0ABV1MXD2_9BACI</name>
<keyword evidence="3 7" id="KW-0472">Membrane</keyword>
<comment type="subcellular location">
    <subcellularLocation>
        <location evidence="1">Cell membrane</location>
    </subcellularLocation>
</comment>
<feature type="transmembrane region" description="Helical" evidence="7">
    <location>
        <begin position="175"/>
        <end position="198"/>
    </location>
</feature>
<gene>
    <name evidence="10" type="ORF">ABNX05_16520</name>
</gene>
<evidence type="ECO:0000256" key="7">
    <source>
        <dbReference type="SAM" id="Phobius"/>
    </source>
</evidence>
<organism evidence="10 11">
    <name type="scientific">Lysinibacillus zambalensis</name>
    <dbReference type="NCBI Taxonomy" id="3160866"/>
    <lineage>
        <taxon>Bacteria</taxon>
        <taxon>Bacillati</taxon>
        <taxon>Bacillota</taxon>
        <taxon>Bacilli</taxon>
        <taxon>Bacillales</taxon>
        <taxon>Bacillaceae</taxon>
        <taxon>Lysinibacillus</taxon>
    </lineage>
</organism>
<dbReference type="SUPFAM" id="SSF58104">
    <property type="entry name" value="Methyl-accepting chemotaxis protein (MCP) signaling domain"/>
    <property type="match status" value="1"/>
</dbReference>
<keyword evidence="7" id="KW-0812">Transmembrane</keyword>
<evidence type="ECO:0000259" key="8">
    <source>
        <dbReference type="PROSITE" id="PS50111"/>
    </source>
</evidence>
<dbReference type="InterPro" id="IPR004089">
    <property type="entry name" value="MCPsignal_dom"/>
</dbReference>
<accession>A0ABV1MXD2</accession>
<dbReference type="PROSITE" id="PS50111">
    <property type="entry name" value="CHEMOTAXIS_TRANSDUC_2"/>
    <property type="match status" value="1"/>
</dbReference>
<dbReference type="Gene3D" id="1.10.287.950">
    <property type="entry name" value="Methyl-accepting chemotaxis protein"/>
    <property type="match status" value="1"/>
</dbReference>
<dbReference type="Gene3D" id="6.10.340.10">
    <property type="match status" value="1"/>
</dbReference>
<evidence type="ECO:0000256" key="2">
    <source>
        <dbReference type="ARBA" id="ARBA00022475"/>
    </source>
</evidence>
<dbReference type="SMART" id="SM00283">
    <property type="entry name" value="MA"/>
    <property type="match status" value="1"/>
</dbReference>
<reference evidence="10 11" key="1">
    <citation type="submission" date="2024-06" db="EMBL/GenBank/DDBJ databases">
        <title>Lysinibacillus zambalefons sp. nov., a Novel Firmicute Isolated from the Poon Bato Zambales Hyperalkaline Spring.</title>
        <authorList>
            <person name="Aja J.A."/>
            <person name="Lazaro J.E.H."/>
            <person name="Llorin L.D."/>
            <person name="Lim K.R."/>
            <person name="Teodosio J."/>
            <person name="Dalisay D.S."/>
        </authorList>
    </citation>
    <scope>NUCLEOTIDE SEQUENCE [LARGE SCALE GENOMIC DNA]</scope>
    <source>
        <strain evidence="10 11">M3</strain>
    </source>
</reference>
<evidence type="ECO:0000256" key="1">
    <source>
        <dbReference type="ARBA" id="ARBA00004236"/>
    </source>
</evidence>
<sequence length="557" mass="62288">MMRFFRYIMVKDKLLVLMIVCVLSNVLLGIFSVDYLRKMSWHASESYTEGLVPIGWLNELEESQRQLDYLVSSARDYREMSDILINAEQPLNHLESVEIDKKMNHQMKKLKTLLAQQVDLINRYKQLGHNEQQSFYAQSYLPVSQQSHSLLEEIQNYLVQKATEQQQTYQKDVQFGYWLLGGVCLFVVLLVICIGFIATKAVNIPTRQLKSLLKRAEQGDFTANASYVAQDELGEVVLSYNQMVTEVKRLLHTVSNSAHEVEEMTGKLQKSSEQSSNTTRKIAKDVQSISNSTAASTEKLASNTASLEEVLNGVQVILEKVQVVENFAHKTARDAESGTEIVQANLTQIQAIKRAVEKSNTAIFNLVERAATIDQMVEVIEKITAQTNLLALNASIEAARAGEHGKGFAVVANEVRKLAEQTVHSTKTITSIVQNIHLDSSYAVQMMDGVLVATEKGVQVTGDTATSFDQILEKVHTMKPYIVEVSATVQEIANHTKKVSDDAAMLTSFSDTNAASTKHVAILTTDQLTAQQQFHDYIKELHKVSKVLQIAVKRFSI</sequence>